<dbReference type="GO" id="GO:0008467">
    <property type="term" value="F:[heparan sulfate]-glucosamine 3-sulfotransferase activity"/>
    <property type="evidence" value="ECO:0007669"/>
    <property type="project" value="TreeGrafter"/>
</dbReference>
<dbReference type="PANTHER" id="PTHR10605">
    <property type="entry name" value="HEPARAN SULFATE SULFOTRANSFERASE"/>
    <property type="match status" value="1"/>
</dbReference>
<feature type="transmembrane region" description="Helical" evidence="5">
    <location>
        <begin position="12"/>
        <end position="35"/>
    </location>
</feature>
<name>V3ZRU5_LOTGI</name>
<accession>V3ZRU5</accession>
<dbReference type="HOGENOM" id="CLU_1121188_0_0_1"/>
<dbReference type="InterPro" id="IPR037359">
    <property type="entry name" value="NST/OST"/>
</dbReference>
<dbReference type="InterPro" id="IPR000863">
    <property type="entry name" value="Sulfotransferase_dom"/>
</dbReference>
<evidence type="ECO:0000256" key="3">
    <source>
        <dbReference type="PIRSR" id="PIRSR637359-1"/>
    </source>
</evidence>
<dbReference type="Pfam" id="PF00685">
    <property type="entry name" value="Sulfotransfer_1"/>
    <property type="match status" value="1"/>
</dbReference>
<gene>
    <name evidence="7" type="ORF">LOTGIDRAFT_154557</name>
</gene>
<dbReference type="OrthoDB" id="6158108at2759"/>
<evidence type="ECO:0000256" key="5">
    <source>
        <dbReference type="SAM" id="Phobius"/>
    </source>
</evidence>
<feature type="domain" description="Sulfotransferase" evidence="6">
    <location>
        <begin position="148"/>
        <end position="208"/>
    </location>
</feature>
<dbReference type="PANTHER" id="PTHR10605:SF72">
    <property type="entry name" value="HEPARAN SULFATE 3-O SULFOTRANSFERASE-B, ISOFORM A"/>
    <property type="match status" value="1"/>
</dbReference>
<keyword evidence="5" id="KW-0472">Membrane</keyword>
<evidence type="ECO:0000256" key="4">
    <source>
        <dbReference type="PIRSR" id="PIRSR637359-2"/>
    </source>
</evidence>
<keyword evidence="8" id="KW-1185">Reference proteome</keyword>
<dbReference type="InterPro" id="IPR027417">
    <property type="entry name" value="P-loop_NTPase"/>
</dbReference>
<evidence type="ECO:0000313" key="7">
    <source>
        <dbReference type="EMBL" id="ESO87067.1"/>
    </source>
</evidence>
<dbReference type="RefSeq" id="XP_009062021.1">
    <property type="nucleotide sequence ID" value="XM_009063773.1"/>
</dbReference>
<evidence type="ECO:0000256" key="2">
    <source>
        <dbReference type="ARBA" id="ARBA00023180"/>
    </source>
</evidence>
<dbReference type="Gene3D" id="3.40.50.300">
    <property type="entry name" value="P-loop containing nucleotide triphosphate hydrolases"/>
    <property type="match status" value="1"/>
</dbReference>
<dbReference type="GeneID" id="20236319"/>
<keyword evidence="1" id="KW-0808">Transferase</keyword>
<reference evidence="7 8" key="1">
    <citation type="journal article" date="2013" name="Nature">
        <title>Insights into bilaterian evolution from three spiralian genomes.</title>
        <authorList>
            <person name="Simakov O."/>
            <person name="Marletaz F."/>
            <person name="Cho S.J."/>
            <person name="Edsinger-Gonzales E."/>
            <person name="Havlak P."/>
            <person name="Hellsten U."/>
            <person name="Kuo D.H."/>
            <person name="Larsson T."/>
            <person name="Lv J."/>
            <person name="Arendt D."/>
            <person name="Savage R."/>
            <person name="Osoegawa K."/>
            <person name="de Jong P."/>
            <person name="Grimwood J."/>
            <person name="Chapman J.A."/>
            <person name="Shapiro H."/>
            <person name="Aerts A."/>
            <person name="Otillar R.P."/>
            <person name="Terry A.Y."/>
            <person name="Boore J.L."/>
            <person name="Grigoriev I.V."/>
            <person name="Lindberg D.R."/>
            <person name="Seaver E.C."/>
            <person name="Weisblat D.A."/>
            <person name="Putnam N.H."/>
            <person name="Rokhsar D.S."/>
        </authorList>
    </citation>
    <scope>NUCLEOTIDE SEQUENCE [LARGE SCALE GENOMIC DNA]</scope>
</reference>
<protein>
    <recommendedName>
        <fullName evidence="6">Sulfotransferase domain-containing protein</fullName>
    </recommendedName>
</protein>
<evidence type="ECO:0000313" key="8">
    <source>
        <dbReference type="Proteomes" id="UP000030746"/>
    </source>
</evidence>
<keyword evidence="5" id="KW-1133">Transmembrane helix</keyword>
<proteinExistence type="predicted"/>
<evidence type="ECO:0000259" key="6">
    <source>
        <dbReference type="Pfam" id="PF00685"/>
    </source>
</evidence>
<evidence type="ECO:0000256" key="1">
    <source>
        <dbReference type="ARBA" id="ARBA00022679"/>
    </source>
</evidence>
<sequence>MFIVSHVRLKRLISYFILSVAGITMLAIYALVFTWSSSVGFPDFPRNEDSIYIRGKPPDETGTDVRNFQRHNRVLQFSNSGDLDYKNALKFAPSETNSDSVKQSDIYVDDYYNKNIDISNNENVNINDGGGVDSSLTQIKPTMSRKLPQALIIGVKKGGTRALLEFLRIHPNVRAPGPEPHFFDKHYNKGLDWYRYFLYIKYNSISITTTGKMSRSHQNIQARLLLSNYNQTYIVIRRERIWYIDGKL</sequence>
<dbReference type="EMBL" id="KB202953">
    <property type="protein sequence ID" value="ESO87067.1"/>
    <property type="molecule type" value="Genomic_DNA"/>
</dbReference>
<organism evidence="7 8">
    <name type="scientific">Lottia gigantea</name>
    <name type="common">Giant owl limpet</name>
    <dbReference type="NCBI Taxonomy" id="225164"/>
    <lineage>
        <taxon>Eukaryota</taxon>
        <taxon>Metazoa</taxon>
        <taxon>Spiralia</taxon>
        <taxon>Lophotrochozoa</taxon>
        <taxon>Mollusca</taxon>
        <taxon>Gastropoda</taxon>
        <taxon>Patellogastropoda</taxon>
        <taxon>Lottioidea</taxon>
        <taxon>Lottiidae</taxon>
        <taxon>Lottia</taxon>
    </lineage>
</organism>
<dbReference type="CTD" id="20236319"/>
<dbReference type="KEGG" id="lgi:LOTGIDRAFT_154557"/>
<feature type="binding site" evidence="4">
    <location>
        <begin position="157"/>
        <end position="161"/>
    </location>
    <ligand>
        <name>3'-phosphoadenylyl sulfate</name>
        <dbReference type="ChEBI" id="CHEBI:58339"/>
    </ligand>
</feature>
<dbReference type="STRING" id="225164.V3ZRU5"/>
<keyword evidence="5" id="KW-0812">Transmembrane</keyword>
<keyword evidence="2" id="KW-0325">Glycoprotein</keyword>
<dbReference type="AlphaFoldDB" id="V3ZRU5"/>
<feature type="active site" description="For sulfotransferase activity" evidence="3">
    <location>
        <position position="157"/>
    </location>
</feature>
<dbReference type="Proteomes" id="UP000030746">
    <property type="component" value="Unassembled WGS sequence"/>
</dbReference>
<dbReference type="SUPFAM" id="SSF52540">
    <property type="entry name" value="P-loop containing nucleoside triphosphate hydrolases"/>
    <property type="match status" value="1"/>
</dbReference>